<sequence>MADDGRVYISRHVIFDEAVFPYAAKQQNKEAAGKAHNSVTRAVFPVITGASRICQPTQRVAEVVPPADIVEESTQGLHKGEGVLEGDVSLNNSGREDGLTGSEPEVTNNDAEAISPRGLTQVTEVIPLREGELIEVHDSLSTGGAQQQREIPEEQPLQHERASEVRDHSVAEPLEESVEEQETLSGFTSEPCGFWVNASDLLRNRFSPLAQRLRAQQWIWPMRKVSYLTDWAPI</sequence>
<feature type="region of interest" description="Disordered" evidence="1">
    <location>
        <begin position="140"/>
        <end position="171"/>
    </location>
</feature>
<feature type="region of interest" description="Disordered" evidence="1">
    <location>
        <begin position="73"/>
        <end position="110"/>
    </location>
</feature>
<accession>A0ABR2SY65</accession>
<dbReference type="EMBL" id="JBBPBN010000010">
    <property type="protein sequence ID" value="KAK9029990.1"/>
    <property type="molecule type" value="Genomic_DNA"/>
</dbReference>
<dbReference type="Proteomes" id="UP001396334">
    <property type="component" value="Unassembled WGS sequence"/>
</dbReference>
<gene>
    <name evidence="2" type="ORF">V6N11_031428</name>
</gene>
<keyword evidence="3" id="KW-1185">Reference proteome</keyword>
<protein>
    <submittedName>
        <fullName evidence="2">Uncharacterized protein</fullName>
    </submittedName>
</protein>
<feature type="compositionally biased region" description="Polar residues" evidence="1">
    <location>
        <begin position="140"/>
        <end position="149"/>
    </location>
</feature>
<reference evidence="2 3" key="1">
    <citation type="journal article" date="2024" name="G3 (Bethesda)">
        <title>Genome assembly of Hibiscus sabdariffa L. provides insights into metabolisms of medicinal natural products.</title>
        <authorList>
            <person name="Kim T."/>
        </authorList>
    </citation>
    <scope>NUCLEOTIDE SEQUENCE [LARGE SCALE GENOMIC DNA]</scope>
    <source>
        <strain evidence="2">TK-2024</strain>
        <tissue evidence="2">Old leaves</tissue>
    </source>
</reference>
<proteinExistence type="predicted"/>
<evidence type="ECO:0000313" key="3">
    <source>
        <dbReference type="Proteomes" id="UP001396334"/>
    </source>
</evidence>
<organism evidence="2 3">
    <name type="scientific">Hibiscus sabdariffa</name>
    <name type="common">roselle</name>
    <dbReference type="NCBI Taxonomy" id="183260"/>
    <lineage>
        <taxon>Eukaryota</taxon>
        <taxon>Viridiplantae</taxon>
        <taxon>Streptophyta</taxon>
        <taxon>Embryophyta</taxon>
        <taxon>Tracheophyta</taxon>
        <taxon>Spermatophyta</taxon>
        <taxon>Magnoliopsida</taxon>
        <taxon>eudicotyledons</taxon>
        <taxon>Gunneridae</taxon>
        <taxon>Pentapetalae</taxon>
        <taxon>rosids</taxon>
        <taxon>malvids</taxon>
        <taxon>Malvales</taxon>
        <taxon>Malvaceae</taxon>
        <taxon>Malvoideae</taxon>
        <taxon>Hibiscus</taxon>
    </lineage>
</organism>
<feature type="compositionally biased region" description="Basic and acidic residues" evidence="1">
    <location>
        <begin position="150"/>
        <end position="170"/>
    </location>
</feature>
<comment type="caution">
    <text evidence="2">The sequence shown here is derived from an EMBL/GenBank/DDBJ whole genome shotgun (WGS) entry which is preliminary data.</text>
</comment>
<name>A0ABR2SY65_9ROSI</name>
<evidence type="ECO:0000313" key="2">
    <source>
        <dbReference type="EMBL" id="KAK9029990.1"/>
    </source>
</evidence>
<evidence type="ECO:0000256" key="1">
    <source>
        <dbReference type="SAM" id="MobiDB-lite"/>
    </source>
</evidence>